<reference evidence="1 2" key="1">
    <citation type="submission" date="2018-06" db="EMBL/GenBank/DDBJ databases">
        <title>Freshwater and sediment microbial communities from various areas in North America, analyzing microbe dynamics in response to fracking.</title>
        <authorList>
            <person name="Lamendella R."/>
        </authorList>
    </citation>
    <scope>NUCLEOTIDE SEQUENCE [LARGE SCALE GENOMIC DNA]</scope>
    <source>
        <strain evidence="1 2">17</strain>
    </source>
</reference>
<comment type="caution">
    <text evidence="1">The sequence shown here is derived from an EMBL/GenBank/DDBJ whole genome shotgun (WGS) entry which is preliminary data.</text>
</comment>
<dbReference type="AlphaFoldDB" id="A0AAX1PCM5"/>
<evidence type="ECO:0000313" key="2">
    <source>
        <dbReference type="Proteomes" id="UP000249422"/>
    </source>
</evidence>
<protein>
    <submittedName>
        <fullName evidence="1">Txe/YoeB family toxin of Txe-Axe toxin-antitoxin module</fullName>
    </submittedName>
</protein>
<dbReference type="SUPFAM" id="SSF143011">
    <property type="entry name" value="RelE-like"/>
    <property type="match status" value="1"/>
</dbReference>
<dbReference type="KEGG" id="aeo:O23A_p3735"/>
<dbReference type="EMBL" id="QLLM01000031">
    <property type="protein sequence ID" value="RAI98386.1"/>
    <property type="molecule type" value="Genomic_DNA"/>
</dbReference>
<evidence type="ECO:0000313" key="1">
    <source>
        <dbReference type="EMBL" id="RAI98386.1"/>
    </source>
</evidence>
<dbReference type="InterPro" id="IPR035093">
    <property type="entry name" value="RelE/ParE_toxin_dom_sf"/>
</dbReference>
<proteinExistence type="predicted"/>
<gene>
    <name evidence="1" type="ORF">DEU50_13124</name>
</gene>
<name>A0AAX1PCM5_AERSA</name>
<dbReference type="Proteomes" id="UP000249422">
    <property type="component" value="Unassembled WGS sequence"/>
</dbReference>
<dbReference type="Gene3D" id="3.30.2310.20">
    <property type="entry name" value="RelE-like"/>
    <property type="match status" value="1"/>
</dbReference>
<sequence>MEMAMAWTIDDSQPRILYNKDKHVAVTPSAMSKYHEWRREIERGSDPKSAAGKVGDMHYEQLSGNNKGVYTIRLSQEHRVAFTINGTLQQVKVISIGGHFPPS</sequence>
<accession>A0AAX1PCM5</accession>
<organism evidence="1 2">
    <name type="scientific">Aeromonas salmonicida</name>
    <dbReference type="NCBI Taxonomy" id="645"/>
    <lineage>
        <taxon>Bacteria</taxon>
        <taxon>Pseudomonadati</taxon>
        <taxon>Pseudomonadota</taxon>
        <taxon>Gammaproteobacteria</taxon>
        <taxon>Aeromonadales</taxon>
        <taxon>Aeromonadaceae</taxon>
        <taxon>Aeromonas</taxon>
    </lineage>
</organism>